<feature type="domain" description="Ig-like" evidence="2">
    <location>
        <begin position="4"/>
        <end position="157"/>
    </location>
</feature>
<name>A0A8J4YCU7_CHIOP</name>
<reference evidence="3" key="1">
    <citation type="submission" date="2020-07" db="EMBL/GenBank/DDBJ databases">
        <title>The High-quality genome of the commercially important snow crab, Chionoecetes opilio.</title>
        <authorList>
            <person name="Jeong J.-H."/>
            <person name="Ryu S."/>
        </authorList>
    </citation>
    <scope>NUCLEOTIDE SEQUENCE</scope>
    <source>
        <strain evidence="3">MADBK_172401_WGS</strain>
        <tissue evidence="3">Digestive gland</tissue>
    </source>
</reference>
<dbReference type="InterPro" id="IPR013783">
    <property type="entry name" value="Ig-like_fold"/>
</dbReference>
<dbReference type="EMBL" id="JACEEZ010005450">
    <property type="protein sequence ID" value="KAG0725618.1"/>
    <property type="molecule type" value="Genomic_DNA"/>
</dbReference>
<dbReference type="PANTHER" id="PTHR21261">
    <property type="entry name" value="BEAT PROTEIN"/>
    <property type="match status" value="1"/>
</dbReference>
<comment type="caution">
    <text evidence="3">The sequence shown here is derived from an EMBL/GenBank/DDBJ whole genome shotgun (WGS) entry which is preliminary data.</text>
</comment>
<dbReference type="PROSITE" id="PS50835">
    <property type="entry name" value="IG_LIKE"/>
    <property type="match status" value="1"/>
</dbReference>
<dbReference type="OrthoDB" id="6351205at2759"/>
<proteinExistence type="predicted"/>
<evidence type="ECO:0000313" key="3">
    <source>
        <dbReference type="EMBL" id="KAG0725618.1"/>
    </source>
</evidence>
<dbReference type="Proteomes" id="UP000770661">
    <property type="component" value="Unassembled WGS sequence"/>
</dbReference>
<organism evidence="3 4">
    <name type="scientific">Chionoecetes opilio</name>
    <name type="common">Atlantic snow crab</name>
    <name type="synonym">Cancer opilio</name>
    <dbReference type="NCBI Taxonomy" id="41210"/>
    <lineage>
        <taxon>Eukaryota</taxon>
        <taxon>Metazoa</taxon>
        <taxon>Ecdysozoa</taxon>
        <taxon>Arthropoda</taxon>
        <taxon>Crustacea</taxon>
        <taxon>Multicrustacea</taxon>
        <taxon>Malacostraca</taxon>
        <taxon>Eumalacostraca</taxon>
        <taxon>Eucarida</taxon>
        <taxon>Decapoda</taxon>
        <taxon>Pleocyemata</taxon>
        <taxon>Brachyura</taxon>
        <taxon>Eubrachyura</taxon>
        <taxon>Majoidea</taxon>
        <taxon>Majidae</taxon>
        <taxon>Chionoecetes</taxon>
    </lineage>
</organism>
<protein>
    <recommendedName>
        <fullName evidence="2">Ig-like domain-containing protein</fullName>
    </recommendedName>
</protein>
<dbReference type="SUPFAM" id="SSF48726">
    <property type="entry name" value="Immunoglobulin"/>
    <property type="match status" value="1"/>
</dbReference>
<sequence>MRLPQGSSTPLGLLMLLLLLLLAARGRGLRLSGVLVPRVVVSGSSVQLVCNYEQSNERHDPLYSLKWYRDVNQFYEYIPKREPQVRVYNIPYINVDVIPLYLPLLTTTLTGQEEASSQGAVRLTGLTRAASGMFRCEVMSDKPYFETDDKAENMTVVDVPAWGPELMGVVRTAGVVGGGAGGQTVQRAGGTKVRPGDVLAARCQAGPSLPPANITWTLNHAHLPMPHARIHHTQHTDQNGRKAQMSELEVEVQESWLGRGYMTLFCHITLSHVYHRSANLTLVHADHPQPAGYGWFSSGCSPGASLMLLLLPAALLCCCCSSCSLSAASLVDSAHVSNSFGVCSSQKITRVPV</sequence>
<dbReference type="InterPro" id="IPR007110">
    <property type="entry name" value="Ig-like_dom"/>
</dbReference>
<dbReference type="InterPro" id="IPR036179">
    <property type="entry name" value="Ig-like_dom_sf"/>
</dbReference>
<evidence type="ECO:0000313" key="4">
    <source>
        <dbReference type="Proteomes" id="UP000770661"/>
    </source>
</evidence>
<evidence type="ECO:0000259" key="2">
    <source>
        <dbReference type="PROSITE" id="PS50835"/>
    </source>
</evidence>
<dbReference type="Gene3D" id="2.60.40.10">
    <property type="entry name" value="Immunoglobulins"/>
    <property type="match status" value="2"/>
</dbReference>
<keyword evidence="1" id="KW-0732">Signal</keyword>
<evidence type="ECO:0000256" key="1">
    <source>
        <dbReference type="SAM" id="SignalP"/>
    </source>
</evidence>
<keyword evidence="4" id="KW-1185">Reference proteome</keyword>
<feature type="signal peptide" evidence="1">
    <location>
        <begin position="1"/>
        <end position="28"/>
    </location>
</feature>
<dbReference type="AlphaFoldDB" id="A0A8J4YCU7"/>
<feature type="chain" id="PRO_5035249553" description="Ig-like domain-containing protein" evidence="1">
    <location>
        <begin position="29"/>
        <end position="353"/>
    </location>
</feature>
<gene>
    <name evidence="3" type="ORF">GWK47_038259</name>
</gene>
<accession>A0A8J4YCU7</accession>
<dbReference type="PANTHER" id="PTHR21261:SF15">
    <property type="entry name" value="BEATEN PATH IIIA, ISOFORM D-RELATED"/>
    <property type="match status" value="1"/>
</dbReference>